<evidence type="ECO:0000313" key="4">
    <source>
        <dbReference type="Proteomes" id="UP000517916"/>
    </source>
</evidence>
<gene>
    <name evidence="3" type="ORF">BC739_004805</name>
</gene>
<sequence length="124" mass="13170">MIEGRGGDGGVMDLLTLLGFLPLGAGLAGAVTWLLMSYQREARAARQAAVAGEPDHLAGTDPEPAADPEEGKHRPEVADAVPVAELLARGGRPVRVSWPVRHAETDEVPTRRLPRVVDPPADQR</sequence>
<keyword evidence="2" id="KW-0812">Transmembrane</keyword>
<evidence type="ECO:0000313" key="3">
    <source>
        <dbReference type="EMBL" id="MBA8927599.1"/>
    </source>
</evidence>
<evidence type="ECO:0000256" key="2">
    <source>
        <dbReference type="SAM" id="Phobius"/>
    </source>
</evidence>
<dbReference type="Proteomes" id="UP000517916">
    <property type="component" value="Unassembled WGS sequence"/>
</dbReference>
<evidence type="ECO:0000256" key="1">
    <source>
        <dbReference type="SAM" id="MobiDB-lite"/>
    </source>
</evidence>
<dbReference type="EMBL" id="JACJID010000003">
    <property type="protein sequence ID" value="MBA8927599.1"/>
    <property type="molecule type" value="Genomic_DNA"/>
</dbReference>
<keyword evidence="4" id="KW-1185">Reference proteome</keyword>
<feature type="region of interest" description="Disordered" evidence="1">
    <location>
        <begin position="46"/>
        <end position="80"/>
    </location>
</feature>
<feature type="region of interest" description="Disordered" evidence="1">
    <location>
        <begin position="101"/>
        <end position="124"/>
    </location>
</feature>
<proteinExistence type="predicted"/>
<dbReference type="RefSeq" id="WP_025355252.1">
    <property type="nucleotide sequence ID" value="NZ_BAAABQ010000056.1"/>
</dbReference>
<reference evidence="3 4" key="1">
    <citation type="submission" date="2020-08" db="EMBL/GenBank/DDBJ databases">
        <title>Genomic Encyclopedia of Archaeal and Bacterial Type Strains, Phase II (KMG-II): from individual species to whole genera.</title>
        <authorList>
            <person name="Goeker M."/>
        </authorList>
    </citation>
    <scope>NUCLEOTIDE SEQUENCE [LARGE SCALE GENOMIC DNA]</scope>
    <source>
        <strain evidence="3 4">DSM 43850</strain>
    </source>
</reference>
<keyword evidence="2" id="KW-1133">Transmembrane helix</keyword>
<comment type="caution">
    <text evidence="3">The sequence shown here is derived from an EMBL/GenBank/DDBJ whole genome shotgun (WGS) entry which is preliminary data.</text>
</comment>
<organism evidence="3 4">
    <name type="scientific">Kutzneria viridogrisea</name>
    <dbReference type="NCBI Taxonomy" id="47990"/>
    <lineage>
        <taxon>Bacteria</taxon>
        <taxon>Bacillati</taxon>
        <taxon>Actinomycetota</taxon>
        <taxon>Actinomycetes</taxon>
        <taxon>Pseudonocardiales</taxon>
        <taxon>Pseudonocardiaceae</taxon>
        <taxon>Kutzneria</taxon>
    </lineage>
</organism>
<keyword evidence="2" id="KW-0472">Membrane</keyword>
<name>A0ABR6BL55_9PSEU</name>
<protein>
    <submittedName>
        <fullName evidence="3">Lipid-binding transport protein (Tim44 family)</fullName>
    </submittedName>
</protein>
<accession>A0ABR6BL55</accession>
<feature type="transmembrane region" description="Helical" evidence="2">
    <location>
        <begin position="14"/>
        <end position="36"/>
    </location>
</feature>
<feature type="compositionally biased region" description="Basic and acidic residues" evidence="1">
    <location>
        <begin position="101"/>
        <end position="110"/>
    </location>
</feature>